<name>A0A9W8L991_9FUNG</name>
<dbReference type="AlphaFoldDB" id="A0A9W8L991"/>
<organism evidence="1 2">
    <name type="scientific">Coemansia pectinata</name>
    <dbReference type="NCBI Taxonomy" id="1052879"/>
    <lineage>
        <taxon>Eukaryota</taxon>
        <taxon>Fungi</taxon>
        <taxon>Fungi incertae sedis</taxon>
        <taxon>Zoopagomycota</taxon>
        <taxon>Kickxellomycotina</taxon>
        <taxon>Kickxellomycetes</taxon>
        <taxon>Kickxellales</taxon>
        <taxon>Kickxellaceae</taxon>
        <taxon>Coemansia</taxon>
    </lineage>
</organism>
<reference evidence="1" key="1">
    <citation type="submission" date="2022-07" db="EMBL/GenBank/DDBJ databases">
        <title>Phylogenomic reconstructions and comparative analyses of Kickxellomycotina fungi.</title>
        <authorList>
            <person name="Reynolds N.K."/>
            <person name="Stajich J.E."/>
            <person name="Barry K."/>
            <person name="Grigoriev I.V."/>
            <person name="Crous P."/>
            <person name="Smith M.E."/>
        </authorList>
    </citation>
    <scope>NUCLEOTIDE SEQUENCE</scope>
    <source>
        <strain evidence="1">BCRC 34297</strain>
    </source>
</reference>
<evidence type="ECO:0000313" key="1">
    <source>
        <dbReference type="EMBL" id="KAJ2750151.1"/>
    </source>
</evidence>
<accession>A0A9W8L991</accession>
<dbReference type="EMBL" id="JANBUH010000619">
    <property type="protein sequence ID" value="KAJ2750151.1"/>
    <property type="molecule type" value="Genomic_DNA"/>
</dbReference>
<dbReference type="OrthoDB" id="5590562at2759"/>
<dbReference type="SUPFAM" id="SSF52047">
    <property type="entry name" value="RNI-like"/>
    <property type="match status" value="1"/>
</dbReference>
<protein>
    <submittedName>
        <fullName evidence="1">Uncharacterized protein</fullName>
    </submittedName>
</protein>
<proteinExistence type="predicted"/>
<evidence type="ECO:0000313" key="2">
    <source>
        <dbReference type="Proteomes" id="UP001140011"/>
    </source>
</evidence>
<sequence length="308" mass="34970">MHHLTKDITIFLDERTVYSDEALEMISRAPYDGCSFPLARKITFYFVHETMNVVAEDVAIDPLTSGTNIGAFVERIKQMAPLASEIRVQPVAHNDLSTMDYEHLSGLAFRLYQLASRIEHAYDLDTTDLMWLDLDMICTLSHVSCASTSSVDITYQFIELARKNALTLQSLVLDCNRIDVLGLVQAADDNCMLYPRLLTLKLRSESDTDELRRPVFHGAAPFSILRRLHVKFGCPFDDDTLFRGSAATLEHLCLQLDSLSVSMLRKYKVFVPGSHPRLQCIKLTYTDGFWFESFTFPIDALQFMYGIG</sequence>
<gene>
    <name evidence="1" type="ORF">GGI19_005266</name>
</gene>
<dbReference type="Proteomes" id="UP001140011">
    <property type="component" value="Unassembled WGS sequence"/>
</dbReference>
<comment type="caution">
    <text evidence="1">The sequence shown here is derived from an EMBL/GenBank/DDBJ whole genome shotgun (WGS) entry which is preliminary data.</text>
</comment>
<keyword evidence="2" id="KW-1185">Reference proteome</keyword>